<dbReference type="RefSeq" id="WP_145249037.1">
    <property type="nucleotide sequence ID" value="NZ_CP036278.1"/>
</dbReference>
<evidence type="ECO:0000313" key="2">
    <source>
        <dbReference type="EMBL" id="QDU57721.1"/>
    </source>
</evidence>
<dbReference type="OrthoDB" id="288736at2"/>
<reference evidence="2 3" key="1">
    <citation type="submission" date="2019-02" db="EMBL/GenBank/DDBJ databases">
        <title>Deep-cultivation of Planctomycetes and their phenomic and genomic characterization uncovers novel biology.</title>
        <authorList>
            <person name="Wiegand S."/>
            <person name="Jogler M."/>
            <person name="Boedeker C."/>
            <person name="Pinto D."/>
            <person name="Vollmers J."/>
            <person name="Rivas-Marin E."/>
            <person name="Kohn T."/>
            <person name="Peeters S.H."/>
            <person name="Heuer A."/>
            <person name="Rast P."/>
            <person name="Oberbeckmann S."/>
            <person name="Bunk B."/>
            <person name="Jeske O."/>
            <person name="Meyerdierks A."/>
            <person name="Storesund J.E."/>
            <person name="Kallscheuer N."/>
            <person name="Luecker S."/>
            <person name="Lage O.M."/>
            <person name="Pohl T."/>
            <person name="Merkel B.J."/>
            <person name="Hornburger P."/>
            <person name="Mueller R.-W."/>
            <person name="Bruemmer F."/>
            <person name="Labrenz M."/>
            <person name="Spormann A.M."/>
            <person name="Op den Camp H."/>
            <person name="Overmann J."/>
            <person name="Amann R."/>
            <person name="Jetten M.S.M."/>
            <person name="Mascher T."/>
            <person name="Medema M.H."/>
            <person name="Devos D.P."/>
            <person name="Kaster A.-K."/>
            <person name="Ovreas L."/>
            <person name="Rohde M."/>
            <person name="Galperin M.Y."/>
            <person name="Jogler C."/>
        </authorList>
    </citation>
    <scope>NUCLEOTIDE SEQUENCE [LARGE SCALE GENOMIC DNA]</scope>
    <source>
        <strain evidence="2 3">Pan181</strain>
    </source>
</reference>
<protein>
    <recommendedName>
        <fullName evidence="1">DNA ligase D 3'-phosphoesterase domain-containing protein</fullName>
    </recommendedName>
</protein>
<dbReference type="KEGG" id="amuc:Pan181_39430"/>
<sequence>MPTRFVLLRHDVPPEFGRASHWDLLLEQADACATWALDELPAGLSAESNLLVVVALRLGDHRKHYLDYEGPVSGNRGVVSQVTSGTCEWLEDSPDRVVVELAMSHTELQVQLQRIDDERWELKVE</sequence>
<evidence type="ECO:0000259" key="1">
    <source>
        <dbReference type="Pfam" id="PF13298"/>
    </source>
</evidence>
<dbReference type="AlphaFoldDB" id="A0A518ASN0"/>
<keyword evidence="3" id="KW-1185">Reference proteome</keyword>
<feature type="domain" description="DNA ligase D 3'-phosphoesterase" evidence="1">
    <location>
        <begin position="18"/>
        <end position="115"/>
    </location>
</feature>
<gene>
    <name evidence="2" type="ORF">Pan181_39430</name>
</gene>
<dbReference type="InterPro" id="IPR014144">
    <property type="entry name" value="LigD_PE_domain"/>
</dbReference>
<evidence type="ECO:0000313" key="3">
    <source>
        <dbReference type="Proteomes" id="UP000315750"/>
    </source>
</evidence>
<dbReference type="Proteomes" id="UP000315750">
    <property type="component" value="Chromosome"/>
</dbReference>
<organism evidence="2 3">
    <name type="scientific">Aeoliella mucimassa</name>
    <dbReference type="NCBI Taxonomy" id="2527972"/>
    <lineage>
        <taxon>Bacteria</taxon>
        <taxon>Pseudomonadati</taxon>
        <taxon>Planctomycetota</taxon>
        <taxon>Planctomycetia</taxon>
        <taxon>Pirellulales</taxon>
        <taxon>Lacipirellulaceae</taxon>
        <taxon>Aeoliella</taxon>
    </lineage>
</organism>
<dbReference type="Pfam" id="PF13298">
    <property type="entry name" value="LigD_N"/>
    <property type="match status" value="1"/>
</dbReference>
<accession>A0A518ASN0</accession>
<proteinExistence type="predicted"/>
<name>A0A518ASN0_9BACT</name>
<dbReference type="EMBL" id="CP036278">
    <property type="protein sequence ID" value="QDU57721.1"/>
    <property type="molecule type" value="Genomic_DNA"/>
</dbReference>